<dbReference type="KEGG" id="pdg:BCM40_15100"/>
<evidence type="ECO:0000313" key="3">
    <source>
        <dbReference type="Proteomes" id="UP000092495"/>
    </source>
</evidence>
<keyword evidence="2" id="KW-0282">Flagellum</keyword>
<feature type="region of interest" description="Disordered" evidence="1">
    <location>
        <begin position="119"/>
        <end position="138"/>
    </location>
</feature>
<dbReference type="RefSeq" id="WP_065527530.1">
    <property type="nucleotide sequence ID" value="NZ_CP016543.2"/>
</dbReference>
<keyword evidence="2" id="KW-0969">Cilium</keyword>
<name>A0A1C7ELB5_9BACL</name>
<evidence type="ECO:0000313" key="2">
    <source>
        <dbReference type="EMBL" id="ANU24599.1"/>
    </source>
</evidence>
<proteinExistence type="predicted"/>
<organism evidence="2 3">
    <name type="scientific">Planococcus donghaensis</name>
    <dbReference type="NCBI Taxonomy" id="414778"/>
    <lineage>
        <taxon>Bacteria</taxon>
        <taxon>Bacillati</taxon>
        <taxon>Bacillota</taxon>
        <taxon>Bacilli</taxon>
        <taxon>Bacillales</taxon>
        <taxon>Caryophanaceae</taxon>
        <taxon>Planococcus</taxon>
    </lineage>
</organism>
<dbReference type="STRING" id="414778.BCM40_15100"/>
<protein>
    <submittedName>
        <fullName evidence="2">Flagellar protein</fullName>
    </submittedName>
</protein>
<dbReference type="EMBL" id="CP016543">
    <property type="protein sequence ID" value="ANU24599.1"/>
    <property type="molecule type" value="Genomic_DNA"/>
</dbReference>
<dbReference type="AlphaFoldDB" id="A0A1C7ELB5"/>
<keyword evidence="3" id="KW-1185">Reference proteome</keyword>
<sequence length="138" mass="16117">MGANQLDNCRFCGILFLKDYTDYCIDCFKEIENNFNAINDFLKDSSNHDKDIYEISQATNISVRQITDFIRNGRIYAEDFPNLGYPCQHCGELIKRQMLCHNCFDSFSTEIERTLKFEGSPEMSGEPQLWKMRQGTKK</sequence>
<dbReference type="Proteomes" id="UP000092495">
    <property type="component" value="Chromosome"/>
</dbReference>
<reference evidence="2" key="1">
    <citation type="submission" date="2016-10" db="EMBL/GenBank/DDBJ databases">
        <authorList>
            <person name="See-Too W.S."/>
        </authorList>
    </citation>
    <scope>NUCLEOTIDE SEQUENCE</scope>
    <source>
        <strain evidence="2">DSM 22276</strain>
    </source>
</reference>
<keyword evidence="2" id="KW-0966">Cell projection</keyword>
<accession>A0A1C7ELB5</accession>
<gene>
    <name evidence="2" type="ORF">BCM40_15100</name>
</gene>
<evidence type="ECO:0000256" key="1">
    <source>
        <dbReference type="SAM" id="MobiDB-lite"/>
    </source>
</evidence>
<dbReference type="OrthoDB" id="1739831at2"/>